<dbReference type="PANTHER" id="PTHR42920:SF11">
    <property type="entry name" value="INNER MEMBRANE PROTEIN YTFF"/>
    <property type="match status" value="1"/>
</dbReference>
<dbReference type="RefSeq" id="WP_107271505.1">
    <property type="nucleotide sequence ID" value="NZ_PYMA01000001.1"/>
</dbReference>
<dbReference type="EMBL" id="PYMA01000001">
    <property type="protein sequence ID" value="PSW22056.1"/>
    <property type="molecule type" value="Genomic_DNA"/>
</dbReference>
<sequence length="302" mass="32837">MFYLFPLLTVCIWAGNAIVNKLSYSVIDPGAISFYRWFFAMAVLTPFVLPSVWRKRHIIKPHLSKLAFLALLGMVLNQSLGYFAAATTTATNMSLIISLVPLISMFLSVPLLGQRLLPTAVVGAVLSLAGLVFMLGHGDISNLVSQGITQGDGLVMLAAVVYALYCVLLKRWQMPINNWQSVYVQGLFAIVMLLPLLFSSERMAITSESLPLIAYAAIPASVLAPWCWLKGIEILGADRTAMFMNLMPVLTAFIASITLSEQLAIYHYIGGSMVLAGVILAQRKPKLEMPTEPLAGSAKPTA</sequence>
<feature type="transmembrane region" description="Helical" evidence="6">
    <location>
        <begin position="265"/>
        <end position="281"/>
    </location>
</feature>
<feature type="transmembrane region" description="Helical" evidence="6">
    <location>
        <begin position="148"/>
        <end position="169"/>
    </location>
</feature>
<feature type="transmembrane region" description="Helical" evidence="6">
    <location>
        <begin position="66"/>
        <end position="85"/>
    </location>
</feature>
<feature type="transmembrane region" description="Helical" evidence="6">
    <location>
        <begin position="210"/>
        <end position="229"/>
    </location>
</feature>
<keyword evidence="2" id="KW-1003">Cell membrane</keyword>
<dbReference type="InterPro" id="IPR000620">
    <property type="entry name" value="EamA_dom"/>
</dbReference>
<feature type="transmembrane region" description="Helical" evidence="6">
    <location>
        <begin position="33"/>
        <end position="54"/>
    </location>
</feature>
<dbReference type="Proteomes" id="UP000241771">
    <property type="component" value="Unassembled WGS sequence"/>
</dbReference>
<evidence type="ECO:0000256" key="5">
    <source>
        <dbReference type="ARBA" id="ARBA00023136"/>
    </source>
</evidence>
<feature type="domain" description="EamA" evidence="7">
    <location>
        <begin position="151"/>
        <end position="280"/>
    </location>
</feature>
<evidence type="ECO:0000256" key="1">
    <source>
        <dbReference type="ARBA" id="ARBA00004651"/>
    </source>
</evidence>
<evidence type="ECO:0000313" key="9">
    <source>
        <dbReference type="Proteomes" id="UP000241771"/>
    </source>
</evidence>
<comment type="caution">
    <text evidence="8">The sequence shown here is derived from an EMBL/GenBank/DDBJ whole genome shotgun (WGS) entry which is preliminary data.</text>
</comment>
<evidence type="ECO:0000256" key="6">
    <source>
        <dbReference type="SAM" id="Phobius"/>
    </source>
</evidence>
<name>A0A2T3P0K4_9GAMM</name>
<accession>A0A2T3P0K4</accession>
<comment type="subcellular location">
    <subcellularLocation>
        <location evidence="1">Cell membrane</location>
        <topology evidence="1">Multi-pass membrane protein</topology>
    </subcellularLocation>
</comment>
<dbReference type="SUPFAM" id="SSF103481">
    <property type="entry name" value="Multidrug resistance efflux transporter EmrE"/>
    <property type="match status" value="2"/>
</dbReference>
<dbReference type="InterPro" id="IPR037185">
    <property type="entry name" value="EmrE-like"/>
</dbReference>
<feature type="transmembrane region" description="Helical" evidence="6">
    <location>
        <begin position="91"/>
        <end position="109"/>
    </location>
</feature>
<evidence type="ECO:0000259" key="7">
    <source>
        <dbReference type="Pfam" id="PF00892"/>
    </source>
</evidence>
<dbReference type="PANTHER" id="PTHR42920">
    <property type="entry name" value="OS03G0707200 PROTEIN-RELATED"/>
    <property type="match status" value="1"/>
</dbReference>
<dbReference type="GO" id="GO:0005886">
    <property type="term" value="C:plasma membrane"/>
    <property type="evidence" value="ECO:0007669"/>
    <property type="project" value="UniProtKB-SubCell"/>
</dbReference>
<feature type="domain" description="EamA" evidence="7">
    <location>
        <begin position="3"/>
        <end position="135"/>
    </location>
</feature>
<proteinExistence type="predicted"/>
<keyword evidence="3 6" id="KW-0812">Transmembrane</keyword>
<feature type="transmembrane region" description="Helical" evidence="6">
    <location>
        <begin position="241"/>
        <end position="259"/>
    </location>
</feature>
<feature type="transmembrane region" description="Helical" evidence="6">
    <location>
        <begin position="116"/>
        <end position="136"/>
    </location>
</feature>
<dbReference type="AlphaFoldDB" id="A0A2T3P0K4"/>
<dbReference type="Pfam" id="PF00892">
    <property type="entry name" value="EamA"/>
    <property type="match status" value="2"/>
</dbReference>
<evidence type="ECO:0000313" key="8">
    <source>
        <dbReference type="EMBL" id="PSW22056.1"/>
    </source>
</evidence>
<feature type="transmembrane region" description="Helical" evidence="6">
    <location>
        <begin position="181"/>
        <end position="198"/>
    </location>
</feature>
<evidence type="ECO:0000256" key="4">
    <source>
        <dbReference type="ARBA" id="ARBA00022989"/>
    </source>
</evidence>
<keyword evidence="5 6" id="KW-0472">Membrane</keyword>
<keyword evidence="9" id="KW-1185">Reference proteome</keyword>
<reference evidence="8 9" key="1">
    <citation type="submission" date="2018-01" db="EMBL/GenBank/DDBJ databases">
        <title>Whole genome sequencing of Histamine producing bacteria.</title>
        <authorList>
            <person name="Butler K."/>
        </authorList>
    </citation>
    <scope>NUCLEOTIDE SEQUENCE [LARGE SCALE GENOMIC DNA]</scope>
    <source>
        <strain evidence="8 9">DSM 100436</strain>
    </source>
</reference>
<organism evidence="8 9">
    <name type="scientific">Photobacterium sanctipauli</name>
    <dbReference type="NCBI Taxonomy" id="1342794"/>
    <lineage>
        <taxon>Bacteria</taxon>
        <taxon>Pseudomonadati</taxon>
        <taxon>Pseudomonadota</taxon>
        <taxon>Gammaproteobacteria</taxon>
        <taxon>Vibrionales</taxon>
        <taxon>Vibrionaceae</taxon>
        <taxon>Photobacterium</taxon>
    </lineage>
</organism>
<evidence type="ECO:0000256" key="3">
    <source>
        <dbReference type="ARBA" id="ARBA00022692"/>
    </source>
</evidence>
<gene>
    <name evidence="8" type="ORF">C9I98_01980</name>
</gene>
<evidence type="ECO:0000256" key="2">
    <source>
        <dbReference type="ARBA" id="ARBA00022475"/>
    </source>
</evidence>
<protein>
    <submittedName>
        <fullName evidence="8">EamA family transporter</fullName>
    </submittedName>
</protein>
<keyword evidence="4 6" id="KW-1133">Transmembrane helix</keyword>
<dbReference type="InterPro" id="IPR051258">
    <property type="entry name" value="Diverse_Substrate_Transporter"/>
</dbReference>